<keyword evidence="4" id="KW-1185">Reference proteome</keyword>
<sequence>MLALTPTHGDGSSSNGGRAWRSVVEGRPRSAPVRGALPTVPSCLFVALPLLLLSSHVLAAPPIGKEAHEGTLRMEVGAEVRGTRPIHIGPGVSTTLLFDTDIQQDQVSLEPRAHFARVSTGSSILVLVPSNDLQQGETLTLSVPFKDVGSTLPSRLSLRLVVDSSAVDRQVEIYRRARSAASLREEVQQLRAELERLRQERASLAGEGRGEQTGFRGLLMATTEYPGVLAASPQQHWNCRQPCSLLIKKSASYSSGSRRAVQLWVTTVDKKPWTVGHAVLVDRKGKEWVSLPPAQSGPITAESGATLVVEFDVSNGDLEGYQLKISDVDGARTAQWSGIQFP</sequence>
<keyword evidence="1" id="KW-0175">Coiled coil</keyword>
<dbReference type="EMBL" id="RAWK01000048">
    <property type="protein sequence ID" value="RKH69888.1"/>
    <property type="molecule type" value="Genomic_DNA"/>
</dbReference>
<organism evidence="3 4">
    <name type="scientific">Corallococcus aberystwythensis</name>
    <dbReference type="NCBI Taxonomy" id="2316722"/>
    <lineage>
        <taxon>Bacteria</taxon>
        <taxon>Pseudomonadati</taxon>
        <taxon>Myxococcota</taxon>
        <taxon>Myxococcia</taxon>
        <taxon>Myxococcales</taxon>
        <taxon>Cystobacterineae</taxon>
        <taxon>Myxococcaceae</taxon>
        <taxon>Corallococcus</taxon>
    </lineage>
</organism>
<reference evidence="4" key="1">
    <citation type="submission" date="2018-09" db="EMBL/GenBank/DDBJ databases">
        <authorList>
            <person name="Livingstone P.G."/>
            <person name="Whitworth D.E."/>
        </authorList>
    </citation>
    <scope>NUCLEOTIDE SEQUENCE [LARGE SCALE GENOMIC DNA]</scope>
    <source>
        <strain evidence="4">AB050A</strain>
    </source>
</reference>
<evidence type="ECO:0000256" key="2">
    <source>
        <dbReference type="SAM" id="MobiDB-lite"/>
    </source>
</evidence>
<gene>
    <name evidence="3" type="ORF">D7W81_10160</name>
</gene>
<protein>
    <submittedName>
        <fullName evidence="3">DUF2381 family protein</fullName>
    </submittedName>
</protein>
<feature type="coiled-coil region" evidence="1">
    <location>
        <begin position="180"/>
        <end position="207"/>
    </location>
</feature>
<comment type="caution">
    <text evidence="3">The sequence shown here is derived from an EMBL/GenBank/DDBJ whole genome shotgun (WGS) entry which is preliminary data.</text>
</comment>
<dbReference type="InterPro" id="IPR011754">
    <property type="entry name" value="Mxa_paralog_2268"/>
</dbReference>
<evidence type="ECO:0000256" key="1">
    <source>
        <dbReference type="SAM" id="Coils"/>
    </source>
</evidence>
<feature type="region of interest" description="Disordered" evidence="2">
    <location>
        <begin position="1"/>
        <end position="20"/>
    </location>
</feature>
<dbReference type="NCBIfam" id="TIGR02268">
    <property type="entry name" value="Myxococcus xanthus paralogous family TIGR02268"/>
    <property type="match status" value="1"/>
</dbReference>
<evidence type="ECO:0000313" key="4">
    <source>
        <dbReference type="Proteomes" id="UP000267003"/>
    </source>
</evidence>
<dbReference type="AlphaFoldDB" id="A0A3A8QQ69"/>
<dbReference type="Proteomes" id="UP000267003">
    <property type="component" value="Unassembled WGS sequence"/>
</dbReference>
<accession>A0A3A8QQ69</accession>
<evidence type="ECO:0000313" key="3">
    <source>
        <dbReference type="EMBL" id="RKH69888.1"/>
    </source>
</evidence>
<dbReference type="Pfam" id="PF09544">
    <property type="entry name" value="DUF2381"/>
    <property type="match status" value="1"/>
</dbReference>
<name>A0A3A8QQ69_9BACT</name>
<proteinExistence type="predicted"/>